<evidence type="ECO:0000259" key="12">
    <source>
        <dbReference type="Pfam" id="PF06750"/>
    </source>
</evidence>
<evidence type="ECO:0000256" key="8">
    <source>
        <dbReference type="RuleBase" id="RU003793"/>
    </source>
</evidence>
<proteinExistence type="inferred from homology"/>
<dbReference type="GO" id="GO:0032259">
    <property type="term" value="P:methylation"/>
    <property type="evidence" value="ECO:0007669"/>
    <property type="project" value="UniProtKB-KW"/>
</dbReference>
<dbReference type="Pfam" id="PF01478">
    <property type="entry name" value="Peptidase_A24"/>
    <property type="match status" value="1"/>
</dbReference>
<dbReference type="Gene3D" id="1.20.120.1220">
    <property type="match status" value="1"/>
</dbReference>
<dbReference type="InterPro" id="IPR050882">
    <property type="entry name" value="Prepilin_peptidase/N-MTase"/>
</dbReference>
<sequence length="242" mass="26653">MNTIISNCLIFAFGICIGSFLNVCIYRLPRENLGIGHPKRSICPNCKTQLLFWENIPLLSYIFLKGKCRTCQGLISIRYPVVELISALFALAVTLKFGITLVGFIYYLLLIVLLVVTFIDLDFQIIPNIISLPGIVIGFFASFYLPDMSIQDSLMGILTGGGLFFLIAYIFVTIRGIEGMGMGDVKLLAMLGAFLGLKGVMFIIFISSIIGTIGGVLVMIQTRSFTFKQKIPFGPFLSIAAM</sequence>
<accession>A0A1V1P5H6</accession>
<dbReference type="Proteomes" id="UP000189670">
    <property type="component" value="Unassembled WGS sequence"/>
</dbReference>
<feature type="domain" description="Prepilin type IV endopeptidase peptidase" evidence="11">
    <location>
        <begin position="108"/>
        <end position="215"/>
    </location>
</feature>
<comment type="catalytic activity">
    <reaction evidence="9">
        <text>Typically cleaves a -Gly-|-Phe- bond to release an N-terminal, basic peptide of 5-8 residues from type IV prepilin, and then N-methylates the new N-terminal amino group, the methyl donor being S-adenosyl-L-methionine.</text>
        <dbReference type="EC" id="3.4.23.43"/>
    </reaction>
</comment>
<dbReference type="GO" id="GO:0004190">
    <property type="term" value="F:aspartic-type endopeptidase activity"/>
    <property type="evidence" value="ECO:0007669"/>
    <property type="project" value="UniProtKB-EC"/>
</dbReference>
<evidence type="ECO:0000256" key="9">
    <source>
        <dbReference type="RuleBase" id="RU003794"/>
    </source>
</evidence>
<dbReference type="EC" id="3.4.23.43" evidence="9"/>
<dbReference type="InterPro" id="IPR014032">
    <property type="entry name" value="Peptidase_A24A_bac"/>
</dbReference>
<evidence type="ECO:0000256" key="10">
    <source>
        <dbReference type="SAM" id="Phobius"/>
    </source>
</evidence>
<dbReference type="EC" id="2.1.1.-" evidence="9"/>
<keyword evidence="4" id="KW-0997">Cell inner membrane</keyword>
<dbReference type="GO" id="GO:0005886">
    <property type="term" value="C:plasma membrane"/>
    <property type="evidence" value="ECO:0007669"/>
    <property type="project" value="UniProtKB-SubCell"/>
</dbReference>
<organism evidence="13 14">
    <name type="scientific">Candidatus Magnetoglobus multicellularis str. Araruama</name>
    <dbReference type="NCBI Taxonomy" id="890399"/>
    <lineage>
        <taxon>Bacteria</taxon>
        <taxon>Pseudomonadati</taxon>
        <taxon>Thermodesulfobacteriota</taxon>
        <taxon>Desulfobacteria</taxon>
        <taxon>Desulfobacterales</taxon>
        <taxon>Desulfobacteraceae</taxon>
        <taxon>Candidatus Magnetoglobus</taxon>
    </lineage>
</organism>
<name>A0A1V1P5H6_9BACT</name>
<dbReference type="GO" id="GO:0006465">
    <property type="term" value="P:signal peptide processing"/>
    <property type="evidence" value="ECO:0007669"/>
    <property type="project" value="TreeGrafter"/>
</dbReference>
<feature type="domain" description="Prepilin peptidase A24 N-terminal" evidence="12">
    <location>
        <begin position="13"/>
        <end position="97"/>
    </location>
</feature>
<feature type="non-terminal residue" evidence="13">
    <location>
        <position position="242"/>
    </location>
</feature>
<feature type="transmembrane region" description="Helical" evidence="10">
    <location>
        <begin position="7"/>
        <end position="28"/>
    </location>
</feature>
<keyword evidence="7 10" id="KW-0472">Membrane</keyword>
<evidence type="ECO:0000256" key="2">
    <source>
        <dbReference type="ARBA" id="ARBA00005801"/>
    </source>
</evidence>
<feature type="transmembrane region" description="Helical" evidence="10">
    <location>
        <begin position="87"/>
        <end position="119"/>
    </location>
</feature>
<feature type="transmembrane region" description="Helical" evidence="10">
    <location>
        <begin position="125"/>
        <end position="145"/>
    </location>
</feature>
<dbReference type="PANTHER" id="PTHR30487">
    <property type="entry name" value="TYPE 4 PREPILIN-LIKE PROTEINS LEADER PEPTIDE-PROCESSING ENZYME"/>
    <property type="match status" value="1"/>
</dbReference>
<comment type="function">
    <text evidence="9">Plays an essential role in type IV pili and type II pseudopili formation by proteolytically removing the leader sequence from substrate proteins and subsequently monomethylating the alpha-amino group of the newly exposed N-terminal phenylalanine.</text>
</comment>
<dbReference type="Pfam" id="PF06750">
    <property type="entry name" value="A24_N_bact"/>
    <property type="match status" value="1"/>
</dbReference>
<comment type="caution">
    <text evidence="13">The sequence shown here is derived from an EMBL/GenBank/DDBJ whole genome shotgun (WGS) entry which is preliminary data.</text>
</comment>
<keyword evidence="3" id="KW-1003">Cell membrane</keyword>
<dbReference type="PANTHER" id="PTHR30487:SF0">
    <property type="entry name" value="PREPILIN LEADER PEPTIDASE_N-METHYLTRANSFERASE-RELATED"/>
    <property type="match status" value="1"/>
</dbReference>
<keyword evidence="9" id="KW-0511">Multifunctional enzyme</keyword>
<gene>
    <name evidence="13" type="ORF">OMM_09097</name>
</gene>
<evidence type="ECO:0000256" key="1">
    <source>
        <dbReference type="ARBA" id="ARBA00004429"/>
    </source>
</evidence>
<dbReference type="InterPro" id="IPR010627">
    <property type="entry name" value="Prepilin_pept_A24_N"/>
</dbReference>
<evidence type="ECO:0000256" key="6">
    <source>
        <dbReference type="ARBA" id="ARBA00022989"/>
    </source>
</evidence>
<dbReference type="EMBL" id="ATBP01000496">
    <property type="protein sequence ID" value="ETR70071.1"/>
    <property type="molecule type" value="Genomic_DNA"/>
</dbReference>
<comment type="similarity">
    <text evidence="2 8">Belongs to the peptidase A24 family.</text>
</comment>
<keyword evidence="9" id="KW-0489">Methyltransferase</keyword>
<evidence type="ECO:0000256" key="3">
    <source>
        <dbReference type="ARBA" id="ARBA00022475"/>
    </source>
</evidence>
<keyword evidence="9" id="KW-0645">Protease</keyword>
<feature type="transmembrane region" description="Helical" evidence="10">
    <location>
        <begin position="157"/>
        <end position="177"/>
    </location>
</feature>
<keyword evidence="6 10" id="KW-1133">Transmembrane helix</keyword>
<evidence type="ECO:0000313" key="14">
    <source>
        <dbReference type="Proteomes" id="UP000189670"/>
    </source>
</evidence>
<evidence type="ECO:0000313" key="13">
    <source>
        <dbReference type="EMBL" id="ETR70071.1"/>
    </source>
</evidence>
<feature type="transmembrane region" description="Helical" evidence="10">
    <location>
        <begin position="197"/>
        <end position="220"/>
    </location>
</feature>
<evidence type="ECO:0000259" key="11">
    <source>
        <dbReference type="Pfam" id="PF01478"/>
    </source>
</evidence>
<keyword evidence="5 9" id="KW-0812">Transmembrane</keyword>
<evidence type="ECO:0000256" key="4">
    <source>
        <dbReference type="ARBA" id="ARBA00022519"/>
    </source>
</evidence>
<reference evidence="14" key="1">
    <citation type="submission" date="2012-11" db="EMBL/GenBank/DDBJ databases">
        <authorList>
            <person name="Lucero-Rivera Y.E."/>
            <person name="Tovar-Ramirez D."/>
        </authorList>
    </citation>
    <scope>NUCLEOTIDE SEQUENCE [LARGE SCALE GENOMIC DNA]</scope>
    <source>
        <strain evidence="14">Araruama</strain>
    </source>
</reference>
<protein>
    <recommendedName>
        <fullName evidence="9">Prepilin leader peptidase/N-methyltransferase</fullName>
        <ecNumber evidence="9">2.1.1.-</ecNumber>
        <ecNumber evidence="9">3.4.23.43</ecNumber>
    </recommendedName>
</protein>
<dbReference type="InterPro" id="IPR000045">
    <property type="entry name" value="Prepilin_IV_endopep_pep"/>
</dbReference>
<dbReference type="AlphaFoldDB" id="A0A1V1P5H6"/>
<dbReference type="PRINTS" id="PR00864">
    <property type="entry name" value="PREPILNPTASE"/>
</dbReference>
<evidence type="ECO:0000256" key="5">
    <source>
        <dbReference type="ARBA" id="ARBA00022692"/>
    </source>
</evidence>
<comment type="subcellular location">
    <subcellularLocation>
        <location evidence="1">Cell inner membrane</location>
        <topology evidence="1">Multi-pass membrane protein</topology>
    </subcellularLocation>
    <subcellularLocation>
        <location evidence="9">Cell membrane</location>
        <topology evidence="9">Multi-pass membrane protein</topology>
    </subcellularLocation>
</comment>
<keyword evidence="9" id="KW-0378">Hydrolase</keyword>
<evidence type="ECO:0000256" key="7">
    <source>
        <dbReference type="ARBA" id="ARBA00023136"/>
    </source>
</evidence>
<dbReference type="GO" id="GO:0008168">
    <property type="term" value="F:methyltransferase activity"/>
    <property type="evidence" value="ECO:0007669"/>
    <property type="project" value="UniProtKB-KW"/>
</dbReference>
<keyword evidence="9" id="KW-0808">Transferase</keyword>